<keyword evidence="2" id="KW-1185">Reference proteome</keyword>
<proteinExistence type="predicted"/>
<dbReference type="Proteomes" id="UP000242886">
    <property type="component" value="Chromosome SDENCHOL"/>
</dbReference>
<name>A0A7Z7HRU3_9PROT</name>
<protein>
    <submittedName>
        <fullName evidence="1">Uncharacterized protein</fullName>
    </submittedName>
</protein>
<evidence type="ECO:0000313" key="1">
    <source>
        <dbReference type="EMBL" id="SMB28015.1"/>
    </source>
</evidence>
<dbReference type="RefSeq" id="WP_154717021.1">
    <property type="nucleotide sequence ID" value="NZ_LT837803.1"/>
</dbReference>
<organism evidence="1 2">
    <name type="scientific">Sterolibacterium denitrificans</name>
    <dbReference type="NCBI Taxonomy" id="157592"/>
    <lineage>
        <taxon>Bacteria</taxon>
        <taxon>Pseudomonadati</taxon>
        <taxon>Pseudomonadota</taxon>
        <taxon>Betaproteobacteria</taxon>
        <taxon>Nitrosomonadales</taxon>
        <taxon>Sterolibacteriaceae</taxon>
        <taxon>Sterolibacterium</taxon>
    </lineage>
</organism>
<evidence type="ECO:0000313" key="2">
    <source>
        <dbReference type="Proteomes" id="UP000242886"/>
    </source>
</evidence>
<gene>
    <name evidence="1" type="ORF">SDENCHOL_20534</name>
</gene>
<dbReference type="AlphaFoldDB" id="A0A7Z7HRU3"/>
<accession>A0A7Z7HRU3</accession>
<reference evidence="1" key="1">
    <citation type="submission" date="2017-03" db="EMBL/GenBank/DDBJ databases">
        <authorList>
            <consortium name="AG Boll"/>
        </authorList>
    </citation>
    <scope>NUCLEOTIDE SEQUENCE [LARGE SCALE GENOMIC DNA]</scope>
    <source>
        <strain evidence="1">Chol</strain>
    </source>
</reference>
<sequence>MYPLALVTLGAALVALWLAWIQPDDMQRFSDTRATAHAANFWAYRQALVAYQNAHFQDANGYIDYGALSGNQPPGSPANALAGLLPPGFVMMQSATNTECTHNSNPRELWSHWFAGGRLYTFSCLPVEALPGGIVTAIANDHGRSLMIGIRQGDRIKTLYELNIPPYTVTGTFFPDFPPQIPEGAFVVIGN</sequence>
<dbReference type="EMBL" id="LT837803">
    <property type="protein sequence ID" value="SMB28015.1"/>
    <property type="molecule type" value="Genomic_DNA"/>
</dbReference>